<evidence type="ECO:0000256" key="6">
    <source>
        <dbReference type="SAM" id="MobiDB-lite"/>
    </source>
</evidence>
<feature type="transmembrane region" description="Helical" evidence="7">
    <location>
        <begin position="252"/>
        <end position="273"/>
    </location>
</feature>
<dbReference type="RefSeq" id="XP_033678359.1">
    <property type="nucleotide sequence ID" value="XM_033819457.1"/>
</dbReference>
<dbReference type="InterPro" id="IPR052337">
    <property type="entry name" value="SAT4-like"/>
</dbReference>
<dbReference type="PANTHER" id="PTHR33048:SF8">
    <property type="entry name" value="INTEGRAL MEMBRANE PROTEIN-RELATED"/>
    <property type="match status" value="1"/>
</dbReference>
<feature type="transmembrane region" description="Helical" evidence="7">
    <location>
        <begin position="26"/>
        <end position="45"/>
    </location>
</feature>
<dbReference type="GO" id="GO:0016020">
    <property type="term" value="C:membrane"/>
    <property type="evidence" value="ECO:0007669"/>
    <property type="project" value="UniProtKB-SubCell"/>
</dbReference>
<feature type="compositionally biased region" description="Polar residues" evidence="6">
    <location>
        <begin position="288"/>
        <end position="301"/>
    </location>
</feature>
<feature type="transmembrane region" description="Helical" evidence="7">
    <location>
        <begin position="104"/>
        <end position="124"/>
    </location>
</feature>
<evidence type="ECO:0000313" key="10">
    <source>
        <dbReference type="Proteomes" id="UP000800094"/>
    </source>
</evidence>
<evidence type="ECO:0000256" key="4">
    <source>
        <dbReference type="ARBA" id="ARBA00023136"/>
    </source>
</evidence>
<keyword evidence="2 7" id="KW-0812">Transmembrane</keyword>
<feature type="domain" description="Rhodopsin" evidence="8">
    <location>
        <begin position="41"/>
        <end position="277"/>
    </location>
</feature>
<organism evidence="9 10">
    <name type="scientific">Trematosphaeria pertusa</name>
    <dbReference type="NCBI Taxonomy" id="390896"/>
    <lineage>
        <taxon>Eukaryota</taxon>
        <taxon>Fungi</taxon>
        <taxon>Dikarya</taxon>
        <taxon>Ascomycota</taxon>
        <taxon>Pezizomycotina</taxon>
        <taxon>Dothideomycetes</taxon>
        <taxon>Pleosporomycetidae</taxon>
        <taxon>Pleosporales</taxon>
        <taxon>Massarineae</taxon>
        <taxon>Trematosphaeriaceae</taxon>
        <taxon>Trematosphaeria</taxon>
    </lineage>
</organism>
<dbReference type="OrthoDB" id="3529975at2759"/>
<evidence type="ECO:0000256" key="2">
    <source>
        <dbReference type="ARBA" id="ARBA00022692"/>
    </source>
</evidence>
<proteinExistence type="inferred from homology"/>
<dbReference type="EMBL" id="ML987205">
    <property type="protein sequence ID" value="KAF2243355.1"/>
    <property type="molecule type" value="Genomic_DNA"/>
</dbReference>
<evidence type="ECO:0000256" key="7">
    <source>
        <dbReference type="SAM" id="Phobius"/>
    </source>
</evidence>
<dbReference type="Pfam" id="PF20684">
    <property type="entry name" value="Fung_rhodopsin"/>
    <property type="match status" value="1"/>
</dbReference>
<comment type="subcellular location">
    <subcellularLocation>
        <location evidence="1">Membrane</location>
        <topology evidence="1">Multi-pass membrane protein</topology>
    </subcellularLocation>
</comment>
<feature type="transmembrane region" description="Helical" evidence="7">
    <location>
        <begin position="214"/>
        <end position="232"/>
    </location>
</feature>
<protein>
    <recommendedName>
        <fullName evidence="8">Rhodopsin domain-containing protein</fullName>
    </recommendedName>
</protein>
<keyword evidence="3 7" id="KW-1133">Transmembrane helix</keyword>
<evidence type="ECO:0000256" key="5">
    <source>
        <dbReference type="ARBA" id="ARBA00038359"/>
    </source>
</evidence>
<keyword evidence="4 7" id="KW-0472">Membrane</keyword>
<evidence type="ECO:0000259" key="8">
    <source>
        <dbReference type="Pfam" id="PF20684"/>
    </source>
</evidence>
<sequence length="410" mass="45446">MSAFTPEELAYMEAHIHDSRVSEIHWVYSVPIACATISTGLRLWAKRAGRNGITLDDWLIVFATICLIGQCASGLGYGPPHGMGRHVIAVAPHDLMMVRKGDYVFSHFYDIALVTVKLGILAFYYRVFVVPLFRKVVLATAAFIIAWGIGITVTLALVCRPIEAFWDSNVKGDCLHLVTFTYFTNISNLITDIWIFLMPVPVIWHLQLQTKKKLLLCLIFSIGLATCIVSSIRLTVVLGHGYPDFTWSYVPLGAYSAFEPLGGILCTNLPIIWHMWRKRRPLLPGSSAFKSHPSTTATPGSGESRRSRIARSLGLSNADQTGTDSQARTILGIEEEGHAAWSPEMQDNPAQPERAQFWKTVERVRTNTQETAGSGSDIAEIPAQGQVRGQSRNGPKSPGLKKNVWEVRKK</sequence>
<feature type="transmembrane region" description="Helical" evidence="7">
    <location>
        <begin position="57"/>
        <end position="77"/>
    </location>
</feature>
<gene>
    <name evidence="9" type="ORF">BU26DRAFT_116616</name>
</gene>
<evidence type="ECO:0000256" key="1">
    <source>
        <dbReference type="ARBA" id="ARBA00004141"/>
    </source>
</evidence>
<keyword evidence="10" id="KW-1185">Reference proteome</keyword>
<dbReference type="PANTHER" id="PTHR33048">
    <property type="entry name" value="PTH11-LIKE INTEGRAL MEMBRANE PROTEIN (AFU_ORTHOLOGUE AFUA_5G11245)"/>
    <property type="match status" value="1"/>
</dbReference>
<dbReference type="Proteomes" id="UP000800094">
    <property type="component" value="Unassembled WGS sequence"/>
</dbReference>
<accession>A0A6A6HYR0</accession>
<dbReference type="AlphaFoldDB" id="A0A6A6HYR0"/>
<dbReference type="InterPro" id="IPR049326">
    <property type="entry name" value="Rhodopsin_dom_fungi"/>
</dbReference>
<reference evidence="9" key="1">
    <citation type="journal article" date="2020" name="Stud. Mycol.">
        <title>101 Dothideomycetes genomes: a test case for predicting lifestyles and emergence of pathogens.</title>
        <authorList>
            <person name="Haridas S."/>
            <person name="Albert R."/>
            <person name="Binder M."/>
            <person name="Bloem J."/>
            <person name="Labutti K."/>
            <person name="Salamov A."/>
            <person name="Andreopoulos B."/>
            <person name="Baker S."/>
            <person name="Barry K."/>
            <person name="Bills G."/>
            <person name="Bluhm B."/>
            <person name="Cannon C."/>
            <person name="Castanera R."/>
            <person name="Culley D."/>
            <person name="Daum C."/>
            <person name="Ezra D."/>
            <person name="Gonzalez J."/>
            <person name="Henrissat B."/>
            <person name="Kuo A."/>
            <person name="Liang C."/>
            <person name="Lipzen A."/>
            <person name="Lutzoni F."/>
            <person name="Magnuson J."/>
            <person name="Mondo S."/>
            <person name="Nolan M."/>
            <person name="Ohm R."/>
            <person name="Pangilinan J."/>
            <person name="Park H.-J."/>
            <person name="Ramirez L."/>
            <person name="Alfaro M."/>
            <person name="Sun H."/>
            <person name="Tritt A."/>
            <person name="Yoshinaga Y."/>
            <person name="Zwiers L.-H."/>
            <person name="Turgeon B."/>
            <person name="Goodwin S."/>
            <person name="Spatafora J."/>
            <person name="Crous P."/>
            <person name="Grigoriev I."/>
        </authorList>
    </citation>
    <scope>NUCLEOTIDE SEQUENCE</scope>
    <source>
        <strain evidence="9">CBS 122368</strain>
    </source>
</reference>
<comment type="similarity">
    <text evidence="5">Belongs to the SAT4 family.</text>
</comment>
<feature type="transmembrane region" description="Helical" evidence="7">
    <location>
        <begin position="136"/>
        <end position="158"/>
    </location>
</feature>
<dbReference type="GeneID" id="54572787"/>
<evidence type="ECO:0000313" key="9">
    <source>
        <dbReference type="EMBL" id="KAF2243355.1"/>
    </source>
</evidence>
<evidence type="ECO:0000256" key="3">
    <source>
        <dbReference type="ARBA" id="ARBA00022989"/>
    </source>
</evidence>
<feature type="region of interest" description="Disordered" evidence="6">
    <location>
        <begin position="364"/>
        <end position="410"/>
    </location>
</feature>
<feature type="region of interest" description="Disordered" evidence="6">
    <location>
        <begin position="286"/>
        <end position="307"/>
    </location>
</feature>
<feature type="transmembrane region" description="Helical" evidence="7">
    <location>
        <begin position="178"/>
        <end position="202"/>
    </location>
</feature>
<name>A0A6A6HYR0_9PLEO</name>